<keyword evidence="2" id="KW-1185">Reference proteome</keyword>
<evidence type="ECO:0000313" key="2">
    <source>
        <dbReference type="Proteomes" id="UP001157418"/>
    </source>
</evidence>
<dbReference type="Proteomes" id="UP001157418">
    <property type="component" value="Unassembled WGS sequence"/>
</dbReference>
<proteinExistence type="predicted"/>
<protein>
    <submittedName>
        <fullName evidence="1">Uncharacterized protein</fullName>
    </submittedName>
</protein>
<organism evidence="1 2">
    <name type="scientific">Lactuca virosa</name>
    <dbReference type="NCBI Taxonomy" id="75947"/>
    <lineage>
        <taxon>Eukaryota</taxon>
        <taxon>Viridiplantae</taxon>
        <taxon>Streptophyta</taxon>
        <taxon>Embryophyta</taxon>
        <taxon>Tracheophyta</taxon>
        <taxon>Spermatophyta</taxon>
        <taxon>Magnoliopsida</taxon>
        <taxon>eudicotyledons</taxon>
        <taxon>Gunneridae</taxon>
        <taxon>Pentapetalae</taxon>
        <taxon>asterids</taxon>
        <taxon>campanulids</taxon>
        <taxon>Asterales</taxon>
        <taxon>Asteraceae</taxon>
        <taxon>Cichorioideae</taxon>
        <taxon>Cichorieae</taxon>
        <taxon>Lactucinae</taxon>
        <taxon>Lactuca</taxon>
    </lineage>
</organism>
<reference evidence="1 2" key="1">
    <citation type="submission" date="2022-01" db="EMBL/GenBank/DDBJ databases">
        <authorList>
            <person name="Xiong W."/>
            <person name="Schranz E."/>
        </authorList>
    </citation>
    <scope>NUCLEOTIDE SEQUENCE [LARGE SCALE GENOMIC DNA]</scope>
</reference>
<comment type="caution">
    <text evidence="1">The sequence shown here is derived from an EMBL/GenBank/DDBJ whole genome shotgun (WGS) entry which is preliminary data.</text>
</comment>
<dbReference type="EMBL" id="CAKMRJ010005523">
    <property type="protein sequence ID" value="CAH1444436.1"/>
    <property type="molecule type" value="Genomic_DNA"/>
</dbReference>
<name>A0AAU9P2V9_9ASTR</name>
<dbReference type="AlphaFoldDB" id="A0AAU9P2V9"/>
<accession>A0AAU9P2V9</accession>
<evidence type="ECO:0000313" key="1">
    <source>
        <dbReference type="EMBL" id="CAH1444436.1"/>
    </source>
</evidence>
<sequence length="77" mass="8857">MDTFPDKLDVSFQWFVIHLNSRLWIILPGSGYMSPKYIMNGHFSTNLLSHVITIAKILGCTETPKKLKIVLDDVIMY</sequence>
<gene>
    <name evidence="1" type="ORF">LVIROSA_LOCUS30264</name>
</gene>